<dbReference type="AlphaFoldDB" id="A0A7W8J854"/>
<evidence type="ECO:0000313" key="2">
    <source>
        <dbReference type="Proteomes" id="UP000569092"/>
    </source>
</evidence>
<protein>
    <submittedName>
        <fullName evidence="1">Uncharacterized protein</fullName>
    </submittedName>
</protein>
<dbReference type="EMBL" id="JACHDZ010000002">
    <property type="protein sequence ID" value="MBB5343326.1"/>
    <property type="molecule type" value="Genomic_DNA"/>
</dbReference>
<evidence type="ECO:0000313" key="1">
    <source>
        <dbReference type="EMBL" id="MBB5343326.1"/>
    </source>
</evidence>
<gene>
    <name evidence="1" type="ORF">HDF10_001301</name>
</gene>
<dbReference type="Proteomes" id="UP000569092">
    <property type="component" value="Unassembled WGS sequence"/>
</dbReference>
<name>A0A7W8J854_9BACT</name>
<sequence length="92" mass="10427">MARKAKEINSFDSFERPTIHTVNLRVTDSEGIDYDIYGGNPSGCPPVPRVGEFVRYYLGRGEVASVEHSFEEYNNENRDNITVQLRNCSLNA</sequence>
<proteinExistence type="predicted"/>
<accession>A0A7W8J854</accession>
<reference evidence="1 2" key="1">
    <citation type="submission" date="2020-08" db="EMBL/GenBank/DDBJ databases">
        <title>Genomic Encyclopedia of Type Strains, Phase IV (KMG-V): Genome sequencing to study the core and pangenomes of soil and plant-associated prokaryotes.</title>
        <authorList>
            <person name="Whitman W."/>
        </authorList>
    </citation>
    <scope>NUCLEOTIDE SEQUENCE [LARGE SCALE GENOMIC DNA]</scope>
    <source>
        <strain evidence="1 2">M8US30</strain>
    </source>
</reference>
<comment type="caution">
    <text evidence="1">The sequence shown here is derived from an EMBL/GenBank/DDBJ whole genome shotgun (WGS) entry which is preliminary data.</text>
</comment>
<organism evidence="1 2">
    <name type="scientific">Tunturiibacter lichenicola</name>
    <dbReference type="NCBI Taxonomy" id="2051959"/>
    <lineage>
        <taxon>Bacteria</taxon>
        <taxon>Pseudomonadati</taxon>
        <taxon>Acidobacteriota</taxon>
        <taxon>Terriglobia</taxon>
        <taxon>Terriglobales</taxon>
        <taxon>Acidobacteriaceae</taxon>
        <taxon>Tunturiibacter</taxon>
    </lineage>
</organism>